<accession>A0A9D3X287</accession>
<name>A0A9D3X287_9SAUR</name>
<keyword evidence="1" id="KW-0732">Signal</keyword>
<evidence type="ECO:0000256" key="1">
    <source>
        <dbReference type="SAM" id="SignalP"/>
    </source>
</evidence>
<feature type="chain" id="PRO_5039609113" evidence="1">
    <location>
        <begin position="28"/>
        <end position="128"/>
    </location>
</feature>
<gene>
    <name evidence="2" type="ORF">KIL84_007930</name>
</gene>
<reference evidence="2" key="1">
    <citation type="submission" date="2021-09" db="EMBL/GenBank/DDBJ databases">
        <title>The genome of Mauremys mutica provides insights into the evolution of semi-aquatic lifestyle.</title>
        <authorList>
            <person name="Gong S."/>
            <person name="Gao Y."/>
        </authorList>
    </citation>
    <scope>NUCLEOTIDE SEQUENCE</scope>
    <source>
        <strain evidence="2">MM-2020</strain>
        <tissue evidence="2">Muscle</tissue>
    </source>
</reference>
<feature type="signal peptide" evidence="1">
    <location>
        <begin position="1"/>
        <end position="27"/>
    </location>
</feature>
<sequence>MIQENPIPIWQSLVLFLQSVVVAPRRARPESSAWGCVPEAACAGWLFFSWVQGWGMDFHCTAFSVNPSLLLEKLYSSNLSAAVIYSLLLFIAELTSEQPFQPNCCGNVIESWKECRSLSFLFLSLVLI</sequence>
<protein>
    <submittedName>
        <fullName evidence="2">Uncharacterized protein</fullName>
    </submittedName>
</protein>
<dbReference type="Proteomes" id="UP000827986">
    <property type="component" value="Unassembled WGS sequence"/>
</dbReference>
<keyword evidence="3" id="KW-1185">Reference proteome</keyword>
<evidence type="ECO:0000313" key="2">
    <source>
        <dbReference type="EMBL" id="KAH1172312.1"/>
    </source>
</evidence>
<comment type="caution">
    <text evidence="2">The sequence shown here is derived from an EMBL/GenBank/DDBJ whole genome shotgun (WGS) entry which is preliminary data.</text>
</comment>
<proteinExistence type="predicted"/>
<dbReference type="EMBL" id="JAHDVG010000483">
    <property type="protein sequence ID" value="KAH1172312.1"/>
    <property type="molecule type" value="Genomic_DNA"/>
</dbReference>
<organism evidence="2 3">
    <name type="scientific">Mauremys mutica</name>
    <name type="common">yellowpond turtle</name>
    <dbReference type="NCBI Taxonomy" id="74926"/>
    <lineage>
        <taxon>Eukaryota</taxon>
        <taxon>Metazoa</taxon>
        <taxon>Chordata</taxon>
        <taxon>Craniata</taxon>
        <taxon>Vertebrata</taxon>
        <taxon>Euteleostomi</taxon>
        <taxon>Archelosauria</taxon>
        <taxon>Testudinata</taxon>
        <taxon>Testudines</taxon>
        <taxon>Cryptodira</taxon>
        <taxon>Durocryptodira</taxon>
        <taxon>Testudinoidea</taxon>
        <taxon>Geoemydidae</taxon>
        <taxon>Geoemydinae</taxon>
        <taxon>Mauremys</taxon>
    </lineage>
</organism>
<dbReference type="AlphaFoldDB" id="A0A9D3X287"/>
<evidence type="ECO:0000313" key="3">
    <source>
        <dbReference type="Proteomes" id="UP000827986"/>
    </source>
</evidence>